<keyword evidence="3" id="KW-0597">Phosphoprotein</keyword>
<proteinExistence type="predicted"/>
<dbReference type="CDD" id="cd00156">
    <property type="entry name" value="REC"/>
    <property type="match status" value="1"/>
</dbReference>
<dbReference type="SUPFAM" id="SSF52172">
    <property type="entry name" value="CheY-like"/>
    <property type="match status" value="1"/>
</dbReference>
<dbReference type="AlphaFoldDB" id="A0A2L2XEI7"/>
<comment type="function">
    <text evidence="2">May play the central regulatory role in sporulation. It may be an element of the effector pathway responsible for the activation of sporulation genes in response to nutritional stress. Spo0A may act in concert with spo0H (a sigma factor) to control the expression of some genes that are critical to the sporulation process.</text>
</comment>
<dbReference type="PROSITE" id="PS50110">
    <property type="entry name" value="RESPONSE_REGULATORY"/>
    <property type="match status" value="1"/>
</dbReference>
<accession>A0A2L2XEI7</accession>
<gene>
    <name evidence="5" type="ORF">DCCM_0432</name>
</gene>
<dbReference type="InterPro" id="IPR001789">
    <property type="entry name" value="Sig_transdc_resp-reg_receiver"/>
</dbReference>
<dbReference type="InterPro" id="IPR011006">
    <property type="entry name" value="CheY-like_superfamily"/>
</dbReference>
<dbReference type="SMART" id="SM00448">
    <property type="entry name" value="REC"/>
    <property type="match status" value="1"/>
</dbReference>
<comment type="caution">
    <text evidence="5">The sequence shown here is derived from an EMBL/GenBank/DDBJ whole genome shotgun (WGS) entry which is preliminary data.</text>
</comment>
<keyword evidence="6" id="KW-1185">Reference proteome</keyword>
<dbReference type="Pfam" id="PF00072">
    <property type="entry name" value="Response_reg"/>
    <property type="match status" value="1"/>
</dbReference>
<reference evidence="6" key="1">
    <citation type="submission" date="2018-02" db="EMBL/GenBank/DDBJ databases">
        <title>Genome sequence of Desulfocucumis palustris strain NAW-5.</title>
        <authorList>
            <person name="Watanabe M."/>
            <person name="Kojima H."/>
            <person name="Fukui M."/>
        </authorList>
    </citation>
    <scope>NUCLEOTIDE SEQUENCE [LARGE SCALE GENOMIC DNA]</scope>
    <source>
        <strain evidence="6">NAW-5</strain>
    </source>
</reference>
<dbReference type="PANTHER" id="PTHR43228">
    <property type="entry name" value="TWO-COMPONENT RESPONSE REGULATOR"/>
    <property type="match status" value="1"/>
</dbReference>
<sequence length="132" mass="14885">MNVLVVDDQPGVRFLLDIIIKESGHRVLIAENGLEALEIVRSTKPDLVFMDVRMPLMGGVEALGKIKMISPDTEVVLMTAYVSDETVEMAMRKGAMCCIAKPFDVDEIKTFLYDFYWRFCNKSDYYCSGNTG</sequence>
<evidence type="ECO:0000256" key="3">
    <source>
        <dbReference type="PROSITE-ProRule" id="PRU00169"/>
    </source>
</evidence>
<dbReference type="EMBL" id="BFAV01000019">
    <property type="protein sequence ID" value="GBF32241.1"/>
    <property type="molecule type" value="Genomic_DNA"/>
</dbReference>
<dbReference type="InterPro" id="IPR052048">
    <property type="entry name" value="ST_Response_Regulator"/>
</dbReference>
<evidence type="ECO:0000313" key="6">
    <source>
        <dbReference type="Proteomes" id="UP000239549"/>
    </source>
</evidence>
<evidence type="ECO:0000259" key="4">
    <source>
        <dbReference type="PROSITE" id="PS50110"/>
    </source>
</evidence>
<feature type="domain" description="Response regulatory" evidence="4">
    <location>
        <begin position="2"/>
        <end position="116"/>
    </location>
</feature>
<dbReference type="GO" id="GO:0000160">
    <property type="term" value="P:phosphorelay signal transduction system"/>
    <property type="evidence" value="ECO:0007669"/>
    <property type="project" value="InterPro"/>
</dbReference>
<name>A0A2L2XEI7_9FIRM</name>
<dbReference type="Proteomes" id="UP000239549">
    <property type="component" value="Unassembled WGS sequence"/>
</dbReference>
<dbReference type="Gene3D" id="3.40.50.2300">
    <property type="match status" value="1"/>
</dbReference>
<feature type="modified residue" description="4-aspartylphosphate" evidence="3">
    <location>
        <position position="51"/>
    </location>
</feature>
<protein>
    <recommendedName>
        <fullName evidence="1">Stage 0 sporulation protein A homolog</fullName>
    </recommendedName>
</protein>
<organism evidence="5 6">
    <name type="scientific">Desulfocucumis palustris</name>
    <dbReference type="NCBI Taxonomy" id="1898651"/>
    <lineage>
        <taxon>Bacteria</taxon>
        <taxon>Bacillati</taxon>
        <taxon>Bacillota</taxon>
        <taxon>Clostridia</taxon>
        <taxon>Eubacteriales</taxon>
        <taxon>Desulfocucumaceae</taxon>
        <taxon>Desulfocucumis</taxon>
    </lineage>
</organism>
<evidence type="ECO:0000256" key="1">
    <source>
        <dbReference type="ARBA" id="ARBA00018672"/>
    </source>
</evidence>
<evidence type="ECO:0000256" key="2">
    <source>
        <dbReference type="ARBA" id="ARBA00024867"/>
    </source>
</evidence>
<evidence type="ECO:0000313" key="5">
    <source>
        <dbReference type="EMBL" id="GBF32241.1"/>
    </source>
</evidence>
<dbReference type="PANTHER" id="PTHR43228:SF1">
    <property type="entry name" value="TWO-COMPONENT RESPONSE REGULATOR ARR22"/>
    <property type="match status" value="1"/>
</dbReference>